<evidence type="ECO:0000313" key="7">
    <source>
        <dbReference type="EMBL" id="MFC4716604.1"/>
    </source>
</evidence>
<dbReference type="Proteomes" id="UP001595884">
    <property type="component" value="Unassembled WGS sequence"/>
</dbReference>
<feature type="transmembrane region" description="Helical" evidence="5">
    <location>
        <begin position="47"/>
        <end position="67"/>
    </location>
</feature>
<feature type="transmembrane region" description="Helical" evidence="5">
    <location>
        <begin position="141"/>
        <end position="161"/>
    </location>
</feature>
<keyword evidence="3 5" id="KW-1133">Transmembrane helix</keyword>
<dbReference type="InterPro" id="IPR020846">
    <property type="entry name" value="MFS_dom"/>
</dbReference>
<evidence type="ECO:0000256" key="1">
    <source>
        <dbReference type="ARBA" id="ARBA00004651"/>
    </source>
</evidence>
<keyword evidence="2 5" id="KW-0812">Transmembrane</keyword>
<keyword evidence="4 5" id="KW-0472">Membrane</keyword>
<reference evidence="8" key="1">
    <citation type="journal article" date="2019" name="Int. J. Syst. Evol. Microbiol.">
        <title>The Global Catalogue of Microorganisms (GCM) 10K type strain sequencing project: providing services to taxonomists for standard genome sequencing and annotation.</title>
        <authorList>
            <consortium name="The Broad Institute Genomics Platform"/>
            <consortium name="The Broad Institute Genome Sequencing Center for Infectious Disease"/>
            <person name="Wu L."/>
            <person name="Ma J."/>
        </authorList>
    </citation>
    <scope>NUCLEOTIDE SEQUENCE [LARGE SCALE GENOMIC DNA]</scope>
    <source>
        <strain evidence="8">CGMCC 1.12849</strain>
    </source>
</reference>
<dbReference type="Pfam" id="PF07690">
    <property type="entry name" value="MFS_1"/>
    <property type="match status" value="1"/>
</dbReference>
<evidence type="ECO:0000256" key="4">
    <source>
        <dbReference type="ARBA" id="ARBA00023136"/>
    </source>
</evidence>
<dbReference type="InterPro" id="IPR011701">
    <property type="entry name" value="MFS"/>
</dbReference>
<feature type="transmembrane region" description="Helical" evidence="5">
    <location>
        <begin position="345"/>
        <end position="369"/>
    </location>
</feature>
<proteinExistence type="predicted"/>
<sequence length="405" mass="41907">MSVERVSPINRRARAAVAALFLTNGALFANMAPRLPELKSEFALGEASYGFLVTAWPIGALIAGLAAGRLIRRFGSALVAVVGTMLTGLALLGAGNAPSLALLAGAFLLGGAMDAITDVAQNSHGLLVQRRYRRSILNSFHAFWSVGAVLGGLMAAGAMALKISLSVHFGISFLVFATVALIALKFCLTDRTEKTGAEEVLAKQELTGAPESVAKRRNHTAWVMTALVLISTAGVMVEDAGNSWATLYLADSLGTPAAFAALGYISLVGAQFIGRILGDGMVDRLGQRLVAQIGALCVVLGMGLALAFPSVPGSLLGFAAAGFGVATLVPAAMEHADRLPGLSPGTGLSVVSWLMRLGFLASPPLVGFIAENWGLRAGLLLVPLVGVIVLVCSPVLRAKEPRQPM</sequence>
<dbReference type="PROSITE" id="PS50850">
    <property type="entry name" value="MFS"/>
    <property type="match status" value="1"/>
</dbReference>
<dbReference type="SUPFAM" id="SSF103473">
    <property type="entry name" value="MFS general substrate transporter"/>
    <property type="match status" value="1"/>
</dbReference>
<dbReference type="PANTHER" id="PTHR23514">
    <property type="entry name" value="BYPASS OF STOP CODON PROTEIN 6"/>
    <property type="match status" value="1"/>
</dbReference>
<evidence type="ECO:0000256" key="2">
    <source>
        <dbReference type="ARBA" id="ARBA00022692"/>
    </source>
</evidence>
<dbReference type="Gene3D" id="1.20.1250.20">
    <property type="entry name" value="MFS general substrate transporter like domains"/>
    <property type="match status" value="2"/>
</dbReference>
<accession>A0ABV9MNN1</accession>
<dbReference type="InterPro" id="IPR051788">
    <property type="entry name" value="MFS_Transporter"/>
</dbReference>
<feature type="transmembrane region" description="Helical" evidence="5">
    <location>
        <begin position="74"/>
        <end position="94"/>
    </location>
</feature>
<feature type="transmembrane region" description="Helical" evidence="5">
    <location>
        <begin position="375"/>
        <end position="396"/>
    </location>
</feature>
<feature type="transmembrane region" description="Helical" evidence="5">
    <location>
        <begin position="220"/>
        <end position="237"/>
    </location>
</feature>
<organism evidence="7 8">
    <name type="scientific">Glutamicibacter bergerei</name>
    <dbReference type="NCBI Taxonomy" id="256702"/>
    <lineage>
        <taxon>Bacteria</taxon>
        <taxon>Bacillati</taxon>
        <taxon>Actinomycetota</taxon>
        <taxon>Actinomycetes</taxon>
        <taxon>Micrococcales</taxon>
        <taxon>Micrococcaceae</taxon>
        <taxon>Glutamicibacter</taxon>
    </lineage>
</organism>
<evidence type="ECO:0000259" key="6">
    <source>
        <dbReference type="PROSITE" id="PS50850"/>
    </source>
</evidence>
<evidence type="ECO:0000313" key="8">
    <source>
        <dbReference type="Proteomes" id="UP001595884"/>
    </source>
</evidence>
<dbReference type="RefSeq" id="WP_346059766.1">
    <property type="nucleotide sequence ID" value="NZ_BAAAVQ010000061.1"/>
</dbReference>
<feature type="transmembrane region" description="Helical" evidence="5">
    <location>
        <begin position="167"/>
        <end position="188"/>
    </location>
</feature>
<feature type="transmembrane region" description="Helical" evidence="5">
    <location>
        <begin position="289"/>
        <end position="308"/>
    </location>
</feature>
<keyword evidence="8" id="KW-1185">Reference proteome</keyword>
<feature type="domain" description="Major facilitator superfamily (MFS) profile" evidence="6">
    <location>
        <begin position="13"/>
        <end position="401"/>
    </location>
</feature>
<dbReference type="CDD" id="cd17393">
    <property type="entry name" value="MFS_MosC_like"/>
    <property type="match status" value="1"/>
</dbReference>
<evidence type="ECO:0000256" key="5">
    <source>
        <dbReference type="SAM" id="Phobius"/>
    </source>
</evidence>
<dbReference type="InterPro" id="IPR036259">
    <property type="entry name" value="MFS_trans_sf"/>
</dbReference>
<dbReference type="PANTHER" id="PTHR23514:SF13">
    <property type="entry name" value="INNER MEMBRANE PROTEIN YBJJ"/>
    <property type="match status" value="1"/>
</dbReference>
<dbReference type="EMBL" id="JBHSHE010000044">
    <property type="protein sequence ID" value="MFC4716604.1"/>
    <property type="molecule type" value="Genomic_DNA"/>
</dbReference>
<evidence type="ECO:0000256" key="3">
    <source>
        <dbReference type="ARBA" id="ARBA00022989"/>
    </source>
</evidence>
<protein>
    <submittedName>
        <fullName evidence="7">MFS transporter</fullName>
    </submittedName>
</protein>
<feature type="transmembrane region" description="Helical" evidence="5">
    <location>
        <begin position="314"/>
        <end position="333"/>
    </location>
</feature>
<feature type="transmembrane region" description="Helical" evidence="5">
    <location>
        <begin position="257"/>
        <end position="277"/>
    </location>
</feature>
<comment type="subcellular location">
    <subcellularLocation>
        <location evidence="1">Cell membrane</location>
        <topology evidence="1">Multi-pass membrane protein</topology>
    </subcellularLocation>
</comment>
<comment type="caution">
    <text evidence="7">The sequence shown here is derived from an EMBL/GenBank/DDBJ whole genome shotgun (WGS) entry which is preliminary data.</text>
</comment>
<name>A0ABV9MNN1_9MICC</name>
<gene>
    <name evidence="7" type="ORF">ACFO7V_10685</name>
</gene>
<feature type="transmembrane region" description="Helical" evidence="5">
    <location>
        <begin position="100"/>
        <end position="120"/>
    </location>
</feature>